<evidence type="ECO:0000259" key="5">
    <source>
        <dbReference type="Pfam" id="PF02055"/>
    </source>
</evidence>
<dbReference type="EMBL" id="JAQNZF010000023">
    <property type="protein sequence ID" value="MDC2743854.1"/>
    <property type="molecule type" value="Genomic_DNA"/>
</dbReference>
<dbReference type="EMBL" id="VWLX01000029">
    <property type="protein sequence ID" value="KAA3798450.1"/>
    <property type="molecule type" value="Genomic_DNA"/>
</dbReference>
<dbReference type="Gene3D" id="3.20.20.80">
    <property type="entry name" value="Glycosidases"/>
    <property type="match status" value="1"/>
</dbReference>
<evidence type="ECO:0000313" key="12">
    <source>
        <dbReference type="Proteomes" id="UP000375690"/>
    </source>
</evidence>
<evidence type="ECO:0000313" key="9">
    <source>
        <dbReference type="EMBL" id="MDC2743854.1"/>
    </source>
</evidence>
<proteinExistence type="inferred from homology"/>
<dbReference type="InterPro" id="IPR001139">
    <property type="entry name" value="Glyco_hydro_30"/>
</dbReference>
<organism evidence="10 11">
    <name type="scientific">Bacteroides ovatus</name>
    <dbReference type="NCBI Taxonomy" id="28116"/>
    <lineage>
        <taxon>Bacteria</taxon>
        <taxon>Pseudomonadati</taxon>
        <taxon>Bacteroidota</taxon>
        <taxon>Bacteroidia</taxon>
        <taxon>Bacteroidales</taxon>
        <taxon>Bacteroidaceae</taxon>
        <taxon>Bacteroides</taxon>
    </lineage>
</organism>
<dbReference type="PROSITE" id="PS51257">
    <property type="entry name" value="PROKAR_LIPOPROTEIN"/>
    <property type="match status" value="1"/>
</dbReference>
<accession>A0A395W6Z4</accession>
<dbReference type="Gene3D" id="2.60.40.1180">
    <property type="entry name" value="Golgi alpha-mannosidase II"/>
    <property type="match status" value="1"/>
</dbReference>
<dbReference type="GO" id="GO:0016020">
    <property type="term" value="C:membrane"/>
    <property type="evidence" value="ECO:0007669"/>
    <property type="project" value="GOC"/>
</dbReference>
<dbReference type="SUPFAM" id="SSF51445">
    <property type="entry name" value="(Trans)glycosidases"/>
    <property type="match status" value="1"/>
</dbReference>
<dbReference type="Proteomes" id="UP000460135">
    <property type="component" value="Unassembled WGS sequence"/>
</dbReference>
<dbReference type="InterPro" id="IPR033453">
    <property type="entry name" value="Glyco_hydro_30_TIM-barrel"/>
</dbReference>
<dbReference type="EMBL" id="VWFC01000008">
    <property type="protein sequence ID" value="KAB1327594.1"/>
    <property type="molecule type" value="Genomic_DNA"/>
</dbReference>
<dbReference type="Proteomes" id="UP000266492">
    <property type="component" value="Unassembled WGS sequence"/>
</dbReference>
<comment type="similarity">
    <text evidence="1 4">Belongs to the glycosyl hydrolase 30 family.</text>
</comment>
<dbReference type="PANTHER" id="PTHR11069:SF38">
    <property type="entry name" value="GLUCURONOXYLANASE XYNC"/>
    <property type="match status" value="1"/>
</dbReference>
<dbReference type="Pfam" id="PF02055">
    <property type="entry name" value="Glyco_hydro_30"/>
    <property type="match status" value="1"/>
</dbReference>
<evidence type="ECO:0000313" key="14">
    <source>
        <dbReference type="Proteomes" id="UP000460135"/>
    </source>
</evidence>
<evidence type="ECO:0000313" key="13">
    <source>
        <dbReference type="Proteomes" id="UP000435985"/>
    </source>
</evidence>
<protein>
    <submittedName>
        <fullName evidence="10">Glycosyl hydrolase</fullName>
    </submittedName>
</protein>
<evidence type="ECO:0000256" key="2">
    <source>
        <dbReference type="ARBA" id="ARBA00022729"/>
    </source>
</evidence>
<evidence type="ECO:0000256" key="1">
    <source>
        <dbReference type="ARBA" id="ARBA00005382"/>
    </source>
</evidence>
<evidence type="ECO:0000313" key="10">
    <source>
        <dbReference type="EMBL" id="RGS87700.1"/>
    </source>
</evidence>
<dbReference type="Proteomes" id="UP001219389">
    <property type="component" value="Unassembled WGS sequence"/>
</dbReference>
<keyword evidence="3 4" id="KW-0378">Hydrolase</keyword>
<feature type="domain" description="Glycosyl hydrolase family 30 TIM-barrel" evidence="5">
    <location>
        <begin position="70"/>
        <end position="274"/>
    </location>
</feature>
<evidence type="ECO:0000313" key="6">
    <source>
        <dbReference type="EMBL" id="KAA3798450.1"/>
    </source>
</evidence>
<reference evidence="10 11" key="1">
    <citation type="submission" date="2018-08" db="EMBL/GenBank/DDBJ databases">
        <title>A genome reference for cultivated species of the human gut microbiota.</title>
        <authorList>
            <person name="Zou Y."/>
            <person name="Xue W."/>
            <person name="Luo G."/>
        </authorList>
    </citation>
    <scope>NUCLEOTIDE SEQUENCE [LARGE SCALE GENOMIC DNA]</scope>
    <source>
        <strain evidence="10 11">AF20-9LB</strain>
    </source>
</reference>
<dbReference type="GO" id="GO:0006665">
    <property type="term" value="P:sphingolipid metabolic process"/>
    <property type="evidence" value="ECO:0007669"/>
    <property type="project" value="InterPro"/>
</dbReference>
<dbReference type="InterPro" id="IPR017853">
    <property type="entry name" value="GH"/>
</dbReference>
<evidence type="ECO:0000256" key="3">
    <source>
        <dbReference type="ARBA" id="ARBA00022801"/>
    </source>
</evidence>
<dbReference type="Proteomes" id="UP000375690">
    <property type="component" value="Unassembled WGS sequence"/>
</dbReference>
<keyword evidence="2" id="KW-0732">Signal</keyword>
<evidence type="ECO:0000256" key="4">
    <source>
        <dbReference type="RuleBase" id="RU361188"/>
    </source>
</evidence>
<keyword evidence="4" id="KW-0326">Glycosidase</keyword>
<name>A0A395W6Z4_BACOV</name>
<reference evidence="9" key="3">
    <citation type="submission" date="2022-10" db="EMBL/GenBank/DDBJ databases">
        <title>Human gut microbiome strain richness.</title>
        <authorList>
            <person name="Chen-Liaw A."/>
        </authorList>
    </citation>
    <scope>NUCLEOTIDE SEQUENCE</scope>
    <source>
        <strain evidence="9">BSD2780120875st1_E1_BSD2780120875_150330</strain>
    </source>
</reference>
<dbReference type="InterPro" id="IPR013780">
    <property type="entry name" value="Glyco_hydro_b"/>
</dbReference>
<dbReference type="RefSeq" id="WP_004311091.1">
    <property type="nucleotide sequence ID" value="NZ_CAAKNR010000155.1"/>
</dbReference>
<dbReference type="GO" id="GO:0004348">
    <property type="term" value="F:glucosylceramidase activity"/>
    <property type="evidence" value="ECO:0007669"/>
    <property type="project" value="InterPro"/>
</dbReference>
<dbReference type="EMBL" id="QRVZ01000002">
    <property type="protein sequence ID" value="RGS87700.1"/>
    <property type="molecule type" value="Genomic_DNA"/>
</dbReference>
<dbReference type="Proteomes" id="UP000435985">
    <property type="component" value="Unassembled WGS sequence"/>
</dbReference>
<dbReference type="EMBL" id="VWFO01000010">
    <property type="protein sequence ID" value="KAA4664462.1"/>
    <property type="molecule type" value="Genomic_DNA"/>
</dbReference>
<reference evidence="12 13" key="2">
    <citation type="journal article" date="2019" name="Nat. Med.">
        <title>A library of human gut bacterial isolates paired with longitudinal multiomics data enables mechanistic microbiome research.</title>
        <authorList>
            <person name="Poyet M."/>
            <person name="Groussin M."/>
            <person name="Gibbons S.M."/>
            <person name="Avila-Pacheco J."/>
            <person name="Jiang X."/>
            <person name="Kearney S.M."/>
            <person name="Perrotta A.R."/>
            <person name="Berdy B."/>
            <person name="Zhao S."/>
            <person name="Lieberman T.D."/>
            <person name="Swanson P.K."/>
            <person name="Smith M."/>
            <person name="Roesemann S."/>
            <person name="Alexander J.E."/>
            <person name="Rich S.A."/>
            <person name="Livny J."/>
            <person name="Vlamakis H."/>
            <person name="Clish C."/>
            <person name="Bullock K."/>
            <person name="Deik A."/>
            <person name="Scott J."/>
            <person name="Pierce K.A."/>
            <person name="Xavier R.J."/>
            <person name="Alm E.J."/>
        </authorList>
    </citation>
    <scope>NUCLEOTIDE SEQUENCE [LARGE SCALE GENOMIC DNA]</scope>
    <source>
        <strain evidence="7 13">BIOML-A14</strain>
        <strain evidence="6 14">BIOML-A183</strain>
        <strain evidence="8 12">BIOML-A2</strain>
    </source>
</reference>
<comment type="caution">
    <text evidence="10">The sequence shown here is derived from an EMBL/GenBank/DDBJ whole genome shotgun (WGS) entry which is preliminary data.</text>
</comment>
<evidence type="ECO:0000313" key="11">
    <source>
        <dbReference type="Proteomes" id="UP000266492"/>
    </source>
</evidence>
<dbReference type="AlphaFoldDB" id="A0A395W6Z4"/>
<evidence type="ECO:0000313" key="8">
    <source>
        <dbReference type="EMBL" id="KAB1327594.1"/>
    </source>
</evidence>
<sequence>MKKIYALLFVSLLLFIGYSCEDGSLSHGDVYIPDPVEESDEDDGFATEPTTTSVVRMSIGEGHQHQMIDGFGCGFAEWSHRIWNNNHRDAVMADLFGDNGLKLNIFRGEVFPHYQDDVTGEIEFGMDRNFNLPADEPKYMNNYWFKYHGAECAEQVQLGQMWLVDYLSRKHKSMKYMFSVWSPPKKWKDKDSNSGGSLKAIHYEDYANYLIDFVKEYEKKFGINIYGLSPTNEPDNTFTAWSTCKWTPEQLADFSHNTFRKSLDAAGYNDKKIIMGECSSWWKASYSSFLTASNQFFKKCLESEASLANDNVIAAGHGYSMSNLDNILPFDEAVNANIPVWMTENCDNLKRSEDWNDAMKWARNFHYYLAQANVNAYIWWAGARPCSTTGENLIQLEEAIPGTTYYRVPRYYTYGQFTRFIEAGSHRVDVEAIPSEENQFPAELLMSAYVKDNTYTIVLVNSSEKESFSTLVEIEGKSFQNMIAYTSSEDVKWQRKKFNPSLSGLRSITVPKLSVVTVTGKIKDIAAE</sequence>
<evidence type="ECO:0000313" key="7">
    <source>
        <dbReference type="EMBL" id="KAA4664462.1"/>
    </source>
</evidence>
<gene>
    <name evidence="10" type="ORF">DWX70_03305</name>
    <name evidence="8" type="ORF">F3B53_08900</name>
    <name evidence="7" type="ORF">F3B98_10210</name>
    <name evidence="6" type="ORF">F3F51_26210</name>
    <name evidence="9" type="ORF">PO382_16660</name>
</gene>
<dbReference type="PANTHER" id="PTHR11069">
    <property type="entry name" value="GLUCOSYLCERAMIDASE"/>
    <property type="match status" value="1"/>
</dbReference>